<gene>
    <name evidence="2" type="ORF">M404DRAFT_153352</name>
</gene>
<evidence type="ECO:0000313" key="2">
    <source>
        <dbReference type="EMBL" id="KIO00149.1"/>
    </source>
</evidence>
<name>A0A0C3NYC5_PISTI</name>
<evidence type="ECO:0000256" key="1">
    <source>
        <dbReference type="SAM" id="MobiDB-lite"/>
    </source>
</evidence>
<keyword evidence="3" id="KW-1185">Reference proteome</keyword>
<dbReference type="EMBL" id="KN831998">
    <property type="protein sequence ID" value="KIO00149.1"/>
    <property type="molecule type" value="Genomic_DNA"/>
</dbReference>
<accession>A0A0C3NYC5</accession>
<dbReference type="STRING" id="870435.A0A0C3NYC5"/>
<sequence length="364" mass="40746">MTSVSILFLLQSTNYGSSDHVGTVLDPAPDLHPTTQPTDARDDPDAYVEKLTRHWAKGPCLDFLSSHITGYQTASMAGASRAQQYLDSVVNAYFSKFPWRLKVSENPTTPASEQLNSMENLSKVEMEQKQRKVTAMCKVIKSWLEYRIRANRKVGGNVVASENNMWTRLLVQLSGVSKKKPKALQAHQRWSKDHFDTIVRPDFQERCNAQGIKGKAMAQTAIAEWTEALSNPPATDPVSRQSAIDRLPSFAGPLLSGMHAILGMHVTLIVSGPEPRKDGNITVLSMHEGGDKSSVPRNWQAYDKAKYRAVTHFFHEYLDTCYSKLYTCHSPESTSSTISLSSTRRTRCKQTSRGIRRVDFPTPR</sequence>
<protein>
    <submittedName>
        <fullName evidence="2">Uncharacterized protein</fullName>
    </submittedName>
</protein>
<proteinExistence type="predicted"/>
<feature type="region of interest" description="Disordered" evidence="1">
    <location>
        <begin position="24"/>
        <end position="43"/>
    </location>
</feature>
<dbReference type="InParanoid" id="A0A0C3NYC5"/>
<organism evidence="2 3">
    <name type="scientific">Pisolithus tinctorius Marx 270</name>
    <dbReference type="NCBI Taxonomy" id="870435"/>
    <lineage>
        <taxon>Eukaryota</taxon>
        <taxon>Fungi</taxon>
        <taxon>Dikarya</taxon>
        <taxon>Basidiomycota</taxon>
        <taxon>Agaricomycotina</taxon>
        <taxon>Agaricomycetes</taxon>
        <taxon>Agaricomycetidae</taxon>
        <taxon>Boletales</taxon>
        <taxon>Sclerodermatineae</taxon>
        <taxon>Pisolithaceae</taxon>
        <taxon>Pisolithus</taxon>
    </lineage>
</organism>
<dbReference type="Proteomes" id="UP000054217">
    <property type="component" value="Unassembled WGS sequence"/>
</dbReference>
<reference evidence="3" key="2">
    <citation type="submission" date="2015-01" db="EMBL/GenBank/DDBJ databases">
        <title>Evolutionary Origins and Diversification of the Mycorrhizal Mutualists.</title>
        <authorList>
            <consortium name="DOE Joint Genome Institute"/>
            <consortium name="Mycorrhizal Genomics Consortium"/>
            <person name="Kohler A."/>
            <person name="Kuo A."/>
            <person name="Nagy L.G."/>
            <person name="Floudas D."/>
            <person name="Copeland A."/>
            <person name="Barry K.W."/>
            <person name="Cichocki N."/>
            <person name="Veneault-Fourrey C."/>
            <person name="LaButti K."/>
            <person name="Lindquist E.A."/>
            <person name="Lipzen A."/>
            <person name="Lundell T."/>
            <person name="Morin E."/>
            <person name="Murat C."/>
            <person name="Riley R."/>
            <person name="Ohm R."/>
            <person name="Sun H."/>
            <person name="Tunlid A."/>
            <person name="Henrissat B."/>
            <person name="Grigoriev I.V."/>
            <person name="Hibbett D.S."/>
            <person name="Martin F."/>
        </authorList>
    </citation>
    <scope>NUCLEOTIDE SEQUENCE [LARGE SCALE GENOMIC DNA]</scope>
    <source>
        <strain evidence="3">Marx 270</strain>
    </source>
</reference>
<dbReference type="HOGENOM" id="CLU_064994_0_0_1"/>
<dbReference type="AlphaFoldDB" id="A0A0C3NYC5"/>
<evidence type="ECO:0000313" key="3">
    <source>
        <dbReference type="Proteomes" id="UP000054217"/>
    </source>
</evidence>
<reference evidence="2 3" key="1">
    <citation type="submission" date="2014-04" db="EMBL/GenBank/DDBJ databases">
        <authorList>
            <consortium name="DOE Joint Genome Institute"/>
            <person name="Kuo A."/>
            <person name="Kohler A."/>
            <person name="Costa M.D."/>
            <person name="Nagy L.G."/>
            <person name="Floudas D."/>
            <person name="Copeland A."/>
            <person name="Barry K.W."/>
            <person name="Cichocki N."/>
            <person name="Veneault-Fourrey C."/>
            <person name="LaButti K."/>
            <person name="Lindquist E.A."/>
            <person name="Lipzen A."/>
            <person name="Lundell T."/>
            <person name="Morin E."/>
            <person name="Murat C."/>
            <person name="Sun H."/>
            <person name="Tunlid A."/>
            <person name="Henrissat B."/>
            <person name="Grigoriev I.V."/>
            <person name="Hibbett D.S."/>
            <person name="Martin F."/>
            <person name="Nordberg H.P."/>
            <person name="Cantor M.N."/>
            <person name="Hua S.X."/>
        </authorList>
    </citation>
    <scope>NUCLEOTIDE SEQUENCE [LARGE SCALE GENOMIC DNA]</scope>
    <source>
        <strain evidence="2 3">Marx 270</strain>
    </source>
</reference>
<dbReference type="OrthoDB" id="3250313at2759"/>